<proteinExistence type="predicted"/>
<sequence length="72" mass="8126">MAQITEAHMHLGQLITEIEDNSAIDEIDTMIQLGHIYAHLNRFWHGRNVASGDIDALYTDENSDFPNDVTLS</sequence>
<gene>
    <name evidence="1" type="ORF">RISK_005026</name>
</gene>
<dbReference type="Proteomes" id="UP000036367">
    <property type="component" value="Unassembled WGS sequence"/>
</dbReference>
<evidence type="ECO:0000313" key="2">
    <source>
        <dbReference type="Proteomes" id="UP000036367"/>
    </source>
</evidence>
<organism evidence="1 2">
    <name type="scientific">Rhodopirellula islandica</name>
    <dbReference type="NCBI Taxonomy" id="595434"/>
    <lineage>
        <taxon>Bacteria</taxon>
        <taxon>Pseudomonadati</taxon>
        <taxon>Planctomycetota</taxon>
        <taxon>Planctomycetia</taxon>
        <taxon>Pirellulales</taxon>
        <taxon>Pirellulaceae</taxon>
        <taxon>Rhodopirellula</taxon>
    </lineage>
</organism>
<comment type="caution">
    <text evidence="1">The sequence shown here is derived from an EMBL/GenBank/DDBJ whole genome shotgun (WGS) entry which is preliminary data.</text>
</comment>
<keyword evidence="2" id="KW-1185">Reference proteome</keyword>
<dbReference type="STRING" id="595434.RISK_005026"/>
<accession>A0A0J1B7C8</accession>
<name>A0A0J1B7C8_RHOIS</name>
<evidence type="ECO:0000313" key="1">
    <source>
        <dbReference type="EMBL" id="KLU02730.1"/>
    </source>
</evidence>
<dbReference type="AlphaFoldDB" id="A0A0J1B7C8"/>
<dbReference type="EMBL" id="LECT01000043">
    <property type="protein sequence ID" value="KLU02730.1"/>
    <property type="molecule type" value="Genomic_DNA"/>
</dbReference>
<dbReference type="PATRIC" id="fig|595434.4.peg.4769"/>
<protein>
    <submittedName>
        <fullName evidence="1">Uncharacterized protein</fullName>
    </submittedName>
</protein>
<reference evidence="1" key="1">
    <citation type="submission" date="2015-05" db="EMBL/GenBank/DDBJ databases">
        <title>Permanent draft genome of Rhodopirellula islandicus K833.</title>
        <authorList>
            <person name="Kizina J."/>
            <person name="Richter M."/>
            <person name="Glockner F.O."/>
            <person name="Harder J."/>
        </authorList>
    </citation>
    <scope>NUCLEOTIDE SEQUENCE [LARGE SCALE GENOMIC DNA]</scope>
    <source>
        <strain evidence="1">K833</strain>
    </source>
</reference>